<evidence type="ECO:0000313" key="3">
    <source>
        <dbReference type="Proteomes" id="UP000624325"/>
    </source>
</evidence>
<reference evidence="2 3" key="1">
    <citation type="submission" date="2021-01" db="EMBL/GenBank/DDBJ databases">
        <title>Whole genome shotgun sequence of Asanoa iriomotensis NBRC 100142.</title>
        <authorList>
            <person name="Komaki H."/>
            <person name="Tamura T."/>
        </authorList>
    </citation>
    <scope>NUCLEOTIDE SEQUENCE [LARGE SCALE GENOMIC DNA]</scope>
    <source>
        <strain evidence="2 3">NBRC 100142</strain>
    </source>
</reference>
<evidence type="ECO:0000313" key="2">
    <source>
        <dbReference type="EMBL" id="GIF56708.1"/>
    </source>
</evidence>
<comment type="caution">
    <text evidence="2">The sequence shown here is derived from an EMBL/GenBank/DDBJ whole genome shotgun (WGS) entry which is preliminary data.</text>
</comment>
<accession>A0ABQ4C1P5</accession>
<dbReference type="EMBL" id="BONC01000016">
    <property type="protein sequence ID" value="GIF56708.1"/>
    <property type="molecule type" value="Genomic_DNA"/>
</dbReference>
<sequence length="119" mass="13360">MQAGGRQDQLGHSATVFQVRRPDEPLIRNINNAQRSIPLRRRANPLGEYECAPQGRSRQHRHPQTSGLRQVGAVTCAILGRQHVICTTITFRLRKRRHAIDVEHDGHLHKQAKRGGGPG</sequence>
<protein>
    <submittedName>
        <fullName evidence="2">Uncharacterized protein</fullName>
    </submittedName>
</protein>
<evidence type="ECO:0000256" key="1">
    <source>
        <dbReference type="SAM" id="MobiDB-lite"/>
    </source>
</evidence>
<gene>
    <name evidence="2" type="ORF">Air01nite_28030</name>
</gene>
<feature type="region of interest" description="Disordered" evidence="1">
    <location>
        <begin position="48"/>
        <end position="68"/>
    </location>
</feature>
<keyword evidence="3" id="KW-1185">Reference proteome</keyword>
<organism evidence="2 3">
    <name type="scientific">Asanoa iriomotensis</name>
    <dbReference type="NCBI Taxonomy" id="234613"/>
    <lineage>
        <taxon>Bacteria</taxon>
        <taxon>Bacillati</taxon>
        <taxon>Actinomycetota</taxon>
        <taxon>Actinomycetes</taxon>
        <taxon>Micromonosporales</taxon>
        <taxon>Micromonosporaceae</taxon>
        <taxon>Asanoa</taxon>
    </lineage>
</organism>
<name>A0ABQ4C1P5_9ACTN</name>
<proteinExistence type="predicted"/>
<dbReference type="Proteomes" id="UP000624325">
    <property type="component" value="Unassembled WGS sequence"/>
</dbReference>